<comment type="cofactor">
    <cofactor evidence="1 11">
        <name>Zn(2+)</name>
        <dbReference type="ChEBI" id="CHEBI:29105"/>
    </cofactor>
</comment>
<dbReference type="GO" id="GO:0008270">
    <property type="term" value="F:zinc ion binding"/>
    <property type="evidence" value="ECO:0007669"/>
    <property type="project" value="InterPro"/>
</dbReference>
<dbReference type="GO" id="GO:0004022">
    <property type="term" value="F:alcohol dehydrogenase (NAD+) activity"/>
    <property type="evidence" value="ECO:0007669"/>
    <property type="project" value="UniProtKB-EC"/>
</dbReference>
<comment type="catalytic activity">
    <reaction evidence="9">
        <text>a secondary alcohol + NAD(+) = a ketone + NADH + H(+)</text>
        <dbReference type="Rhea" id="RHEA:10740"/>
        <dbReference type="ChEBI" id="CHEBI:15378"/>
        <dbReference type="ChEBI" id="CHEBI:17087"/>
        <dbReference type="ChEBI" id="CHEBI:35681"/>
        <dbReference type="ChEBI" id="CHEBI:57540"/>
        <dbReference type="ChEBI" id="CHEBI:57945"/>
        <dbReference type="EC" id="1.1.1.1"/>
    </reaction>
</comment>
<evidence type="ECO:0000256" key="7">
    <source>
        <dbReference type="ARBA" id="ARBA00023002"/>
    </source>
</evidence>
<dbReference type="InterPro" id="IPR011032">
    <property type="entry name" value="GroES-like_sf"/>
</dbReference>
<dbReference type="GO" id="GO:0005737">
    <property type="term" value="C:cytoplasm"/>
    <property type="evidence" value="ECO:0007669"/>
    <property type="project" value="UniProtKB-SubCell"/>
</dbReference>
<dbReference type="Pfam" id="PF08240">
    <property type="entry name" value="ADH_N"/>
    <property type="match status" value="1"/>
</dbReference>
<dbReference type="Gene3D" id="3.90.180.10">
    <property type="entry name" value="Medium-chain alcohol dehydrogenases, catalytic domain"/>
    <property type="match status" value="1"/>
</dbReference>
<dbReference type="PANTHER" id="PTHR43880">
    <property type="entry name" value="ALCOHOL DEHYDROGENASE"/>
    <property type="match status" value="1"/>
</dbReference>
<evidence type="ECO:0000256" key="2">
    <source>
        <dbReference type="ARBA" id="ARBA00004496"/>
    </source>
</evidence>
<comment type="catalytic activity">
    <reaction evidence="10">
        <text>a primary alcohol + NAD(+) = an aldehyde + NADH + H(+)</text>
        <dbReference type="Rhea" id="RHEA:10736"/>
        <dbReference type="ChEBI" id="CHEBI:15378"/>
        <dbReference type="ChEBI" id="CHEBI:15734"/>
        <dbReference type="ChEBI" id="CHEBI:17478"/>
        <dbReference type="ChEBI" id="CHEBI:57540"/>
        <dbReference type="ChEBI" id="CHEBI:57945"/>
        <dbReference type="EC" id="1.1.1.1"/>
    </reaction>
</comment>
<reference evidence="13" key="1">
    <citation type="journal article" date="2019" name="BMC Genomics">
        <title>A new reference genome for Sorghum bicolor reveals high levels of sequence similarity between sweet and grain genotypes: implications for the genetics of sugar metabolism.</title>
        <authorList>
            <person name="Cooper E.A."/>
            <person name="Brenton Z.W."/>
            <person name="Flinn B.S."/>
            <person name="Jenkins J."/>
            <person name="Shu S."/>
            <person name="Flowers D."/>
            <person name="Luo F."/>
            <person name="Wang Y."/>
            <person name="Xia P."/>
            <person name="Barry K."/>
            <person name="Daum C."/>
            <person name="Lipzen A."/>
            <person name="Yoshinaga Y."/>
            <person name="Schmutz J."/>
            <person name="Saski C."/>
            <person name="Vermerris W."/>
            <person name="Kresovich S."/>
        </authorList>
    </citation>
    <scope>NUCLEOTIDE SEQUENCE</scope>
</reference>
<accession>A0A921S1R2</accession>
<keyword evidence="7" id="KW-0560">Oxidoreductase</keyword>
<dbReference type="FunFam" id="3.40.50.720:FF:000003">
    <property type="entry name" value="S-(hydroxymethyl)glutathione dehydrogenase"/>
    <property type="match status" value="1"/>
</dbReference>
<dbReference type="PROSITE" id="PS00059">
    <property type="entry name" value="ADH_ZINC"/>
    <property type="match status" value="1"/>
</dbReference>
<evidence type="ECO:0000256" key="5">
    <source>
        <dbReference type="ARBA" id="ARBA00022723"/>
    </source>
</evidence>
<evidence type="ECO:0000256" key="11">
    <source>
        <dbReference type="RuleBase" id="RU361277"/>
    </source>
</evidence>
<comment type="subunit">
    <text evidence="4">Homodimer.</text>
</comment>
<dbReference type="Proteomes" id="UP000807115">
    <property type="component" value="Chromosome 1"/>
</dbReference>
<keyword evidence="6 11" id="KW-0862">Zinc</keyword>
<dbReference type="InterPro" id="IPR036291">
    <property type="entry name" value="NAD(P)-bd_dom_sf"/>
</dbReference>
<dbReference type="Pfam" id="PF00107">
    <property type="entry name" value="ADH_zinc_N"/>
    <property type="match status" value="1"/>
</dbReference>
<evidence type="ECO:0000256" key="9">
    <source>
        <dbReference type="ARBA" id="ARBA00049164"/>
    </source>
</evidence>
<keyword evidence="5 11" id="KW-0479">Metal-binding</keyword>
<dbReference type="EMBL" id="CM027680">
    <property type="protein sequence ID" value="KAG0549785.1"/>
    <property type="molecule type" value="Genomic_DNA"/>
</dbReference>
<comment type="caution">
    <text evidence="13">The sequence shown here is derived from an EMBL/GenBank/DDBJ whole genome shotgun (WGS) entry which is preliminary data.</text>
</comment>
<evidence type="ECO:0000259" key="12">
    <source>
        <dbReference type="SMART" id="SM00829"/>
    </source>
</evidence>
<organism evidence="13 14">
    <name type="scientific">Sorghum bicolor</name>
    <name type="common">Sorghum</name>
    <name type="synonym">Sorghum vulgare</name>
    <dbReference type="NCBI Taxonomy" id="4558"/>
    <lineage>
        <taxon>Eukaryota</taxon>
        <taxon>Viridiplantae</taxon>
        <taxon>Streptophyta</taxon>
        <taxon>Embryophyta</taxon>
        <taxon>Tracheophyta</taxon>
        <taxon>Spermatophyta</taxon>
        <taxon>Magnoliopsida</taxon>
        <taxon>Liliopsida</taxon>
        <taxon>Poales</taxon>
        <taxon>Poaceae</taxon>
        <taxon>PACMAD clade</taxon>
        <taxon>Panicoideae</taxon>
        <taxon>Andropogonodae</taxon>
        <taxon>Andropogoneae</taxon>
        <taxon>Sorghinae</taxon>
        <taxon>Sorghum</taxon>
    </lineage>
</organism>
<evidence type="ECO:0000313" key="14">
    <source>
        <dbReference type="Proteomes" id="UP000807115"/>
    </source>
</evidence>
<dbReference type="SUPFAM" id="SSF50129">
    <property type="entry name" value="GroES-like"/>
    <property type="match status" value="2"/>
</dbReference>
<evidence type="ECO:0000313" key="13">
    <source>
        <dbReference type="EMBL" id="KAG0549785.1"/>
    </source>
</evidence>
<dbReference type="SMART" id="SM00829">
    <property type="entry name" value="PKS_ER"/>
    <property type="match status" value="1"/>
</dbReference>
<evidence type="ECO:0000256" key="10">
    <source>
        <dbReference type="ARBA" id="ARBA00049243"/>
    </source>
</evidence>
<name>A0A921S1R2_SORBI</name>
<dbReference type="Gene3D" id="3.40.50.720">
    <property type="entry name" value="NAD(P)-binding Rossmann-like Domain"/>
    <property type="match status" value="1"/>
</dbReference>
<proteinExistence type="inferred from homology"/>
<reference evidence="13" key="2">
    <citation type="submission" date="2020-10" db="EMBL/GenBank/DDBJ databases">
        <authorList>
            <person name="Cooper E.A."/>
            <person name="Brenton Z.W."/>
            <person name="Flinn B.S."/>
            <person name="Jenkins J."/>
            <person name="Shu S."/>
            <person name="Flowers D."/>
            <person name="Luo F."/>
            <person name="Wang Y."/>
            <person name="Xia P."/>
            <person name="Barry K."/>
            <person name="Daum C."/>
            <person name="Lipzen A."/>
            <person name="Yoshinaga Y."/>
            <person name="Schmutz J."/>
            <person name="Saski C."/>
            <person name="Vermerris W."/>
            <person name="Kresovich S."/>
        </authorList>
    </citation>
    <scope>NUCLEOTIDE SEQUENCE</scope>
</reference>
<comment type="similarity">
    <text evidence="3">Belongs to the zinc-containing alcohol dehydrogenase family. Class-III subfamily.</text>
</comment>
<protein>
    <recommendedName>
        <fullName evidence="12">Enoyl reductase (ER) domain-containing protein</fullName>
    </recommendedName>
</protein>
<dbReference type="InterPro" id="IPR013149">
    <property type="entry name" value="ADH-like_C"/>
</dbReference>
<dbReference type="PANTHER" id="PTHR43880:SF56">
    <property type="entry name" value="ALCOHOL DEHYDROGENASE-LIKE 4"/>
    <property type="match status" value="1"/>
</dbReference>
<feature type="domain" description="Enoyl reductase (ER)" evidence="12">
    <location>
        <begin position="32"/>
        <end position="398"/>
    </location>
</feature>
<gene>
    <name evidence="13" type="ORF">BDA96_01G284400</name>
</gene>
<dbReference type="InterPro" id="IPR013154">
    <property type="entry name" value="ADH-like_N"/>
</dbReference>
<evidence type="ECO:0000256" key="4">
    <source>
        <dbReference type="ARBA" id="ARBA00011738"/>
    </source>
</evidence>
<evidence type="ECO:0000256" key="6">
    <source>
        <dbReference type="ARBA" id="ARBA00022833"/>
    </source>
</evidence>
<sequence length="400" mass="42616">MAANGKSSLANGASSTQGKPINCKAAVAWAPGEPLVMEEVEVAPPGRLEVRVRVLFTSVCHTDLSFLKGENELQRKFPRILGHEAAGVVESVGEGVQDLAPGDHVVPIFNGECGACAYCESDKTNLCGTYRVNPFKSTMSSDGGTRFSVVDRNSGLRQPVYHFLNTSTFAEYTVLDAACAVKINPKAPLHKMCLLSCGISTGVGAAWNTANISAGNTIAIFGLGAVGLAVAEGAKLRGAARIIGVDVNPEKFAKGKDMGVTDFVNSKACDKPVHEVIREMTDGAGVDYSFECTGINDVLREAFLSTHDGWGLTVVLGIHATPKMMPLHPMELFDGRRITGCVFGDVKGKSQLPAIVDKYVNGDLNINFDGFITHNMPFSDISKAIQLLEEGKSLRCVLHL</sequence>
<keyword evidence="8" id="KW-0520">NAD</keyword>
<dbReference type="InterPro" id="IPR002328">
    <property type="entry name" value="ADH_Zn_CS"/>
</dbReference>
<dbReference type="FunFam" id="3.90.180.10:FF:000007">
    <property type="entry name" value="Alcohol dehydrogenase 6"/>
    <property type="match status" value="1"/>
</dbReference>
<evidence type="ECO:0000256" key="3">
    <source>
        <dbReference type="ARBA" id="ARBA00010902"/>
    </source>
</evidence>
<dbReference type="AlphaFoldDB" id="A0A921S1R2"/>
<dbReference type="InterPro" id="IPR020843">
    <property type="entry name" value="ER"/>
</dbReference>
<evidence type="ECO:0000256" key="1">
    <source>
        <dbReference type="ARBA" id="ARBA00001947"/>
    </source>
</evidence>
<evidence type="ECO:0000256" key="8">
    <source>
        <dbReference type="ARBA" id="ARBA00023027"/>
    </source>
</evidence>
<comment type="subcellular location">
    <subcellularLocation>
        <location evidence="2">Cytoplasm</location>
    </subcellularLocation>
</comment>
<dbReference type="SUPFAM" id="SSF51735">
    <property type="entry name" value="NAD(P)-binding Rossmann-fold domains"/>
    <property type="match status" value="1"/>
</dbReference>